<organism evidence="8 9">
    <name type="scientific">Salinithrix halophila</name>
    <dbReference type="NCBI Taxonomy" id="1485204"/>
    <lineage>
        <taxon>Bacteria</taxon>
        <taxon>Bacillati</taxon>
        <taxon>Bacillota</taxon>
        <taxon>Bacilli</taxon>
        <taxon>Bacillales</taxon>
        <taxon>Thermoactinomycetaceae</taxon>
        <taxon>Salinithrix</taxon>
    </lineage>
</organism>
<dbReference type="PROSITE" id="PS50850">
    <property type="entry name" value="MFS"/>
    <property type="match status" value="1"/>
</dbReference>
<evidence type="ECO:0000256" key="1">
    <source>
        <dbReference type="ARBA" id="ARBA00004651"/>
    </source>
</evidence>
<sequence>MTTGEKNAEHPANAAEIKRSVPWIYYVIFFAVLNESVFNVSTPDIAREFHLDASGVSWVVTIFFIVFGLGMVIFGKLSDIYSVKKLIIFGIVLYSLGSVLGFLLQAWYPGVILSRAIQGIGGSAIPALVFVMVARFFTQEERGKMFGIITSTVSFAIGVGPLFGGFIAGSFHWSYLFLVSLPVLLAVPFFQRYLPTEQRKAGSLDIVGAVLLGSVVASVILFTTEAKWVYLLAASIALVLFIFRIRRAEEPFVDPSLFINPLFRVGLLIGFLIFGTIMSVVFILPLMFHDMYALDAKTIGLLMFPGAMSAVIFGRVAGHLTVKRGSHFVVYLGLTLIALSLLFQSSSIGLWVWYISVALVLMYIGFSLVQTALAESMTQILPTHQIGVGMGLFNMTVTLSGAVVTALVAKVLEKGLFAFPFHPFITDSRAYLFGNLILTISLVVVAGALMYLFTFGKKASNPAREPA</sequence>
<keyword evidence="9" id="KW-1185">Reference proteome</keyword>
<feature type="transmembrane region" description="Helical" evidence="6">
    <location>
        <begin position="228"/>
        <end position="245"/>
    </location>
</feature>
<proteinExistence type="predicted"/>
<feature type="transmembrane region" description="Helical" evidence="6">
    <location>
        <begin position="386"/>
        <end position="412"/>
    </location>
</feature>
<feature type="transmembrane region" description="Helical" evidence="6">
    <location>
        <begin position="351"/>
        <end position="374"/>
    </location>
</feature>
<dbReference type="Proteomes" id="UP001595843">
    <property type="component" value="Unassembled WGS sequence"/>
</dbReference>
<evidence type="ECO:0000256" key="4">
    <source>
        <dbReference type="ARBA" id="ARBA00022989"/>
    </source>
</evidence>
<evidence type="ECO:0000313" key="8">
    <source>
        <dbReference type="EMBL" id="MFC4077763.1"/>
    </source>
</evidence>
<feature type="transmembrane region" description="Helical" evidence="6">
    <location>
        <begin position="173"/>
        <end position="190"/>
    </location>
</feature>
<feature type="transmembrane region" description="Helical" evidence="6">
    <location>
        <begin position="86"/>
        <end position="108"/>
    </location>
</feature>
<reference evidence="9" key="1">
    <citation type="journal article" date="2019" name="Int. J. Syst. Evol. Microbiol.">
        <title>The Global Catalogue of Microorganisms (GCM) 10K type strain sequencing project: providing services to taxonomists for standard genome sequencing and annotation.</title>
        <authorList>
            <consortium name="The Broad Institute Genomics Platform"/>
            <consortium name="The Broad Institute Genome Sequencing Center for Infectious Disease"/>
            <person name="Wu L."/>
            <person name="Ma J."/>
        </authorList>
    </citation>
    <scope>NUCLEOTIDE SEQUENCE [LARGE SCALE GENOMIC DNA]</scope>
    <source>
        <strain evidence="9">IBRC-M 10813</strain>
    </source>
</reference>
<evidence type="ECO:0000256" key="5">
    <source>
        <dbReference type="ARBA" id="ARBA00023136"/>
    </source>
</evidence>
<dbReference type="CDD" id="cd17321">
    <property type="entry name" value="MFS_MMR_MDR_like"/>
    <property type="match status" value="1"/>
</dbReference>
<dbReference type="InterPro" id="IPR036259">
    <property type="entry name" value="MFS_trans_sf"/>
</dbReference>
<dbReference type="InterPro" id="IPR020846">
    <property type="entry name" value="MFS_dom"/>
</dbReference>
<evidence type="ECO:0000256" key="2">
    <source>
        <dbReference type="ARBA" id="ARBA00022448"/>
    </source>
</evidence>
<feature type="transmembrane region" description="Helical" evidence="6">
    <location>
        <begin position="145"/>
        <end position="167"/>
    </location>
</feature>
<accession>A0ABV8JGV6</accession>
<dbReference type="Gene3D" id="1.20.1250.20">
    <property type="entry name" value="MFS general substrate transporter like domains"/>
    <property type="match status" value="2"/>
</dbReference>
<comment type="subcellular location">
    <subcellularLocation>
        <location evidence="1">Cell membrane</location>
        <topology evidence="1">Multi-pass membrane protein</topology>
    </subcellularLocation>
</comment>
<feature type="transmembrane region" description="Helical" evidence="6">
    <location>
        <begin position="432"/>
        <end position="454"/>
    </location>
</feature>
<feature type="transmembrane region" description="Helical" evidence="6">
    <location>
        <begin position="23"/>
        <end position="41"/>
    </location>
</feature>
<protein>
    <submittedName>
        <fullName evidence="8">MFS transporter</fullName>
    </submittedName>
</protein>
<feature type="transmembrane region" description="Helical" evidence="6">
    <location>
        <begin position="120"/>
        <end position="138"/>
    </location>
</feature>
<evidence type="ECO:0000313" key="9">
    <source>
        <dbReference type="Proteomes" id="UP001595843"/>
    </source>
</evidence>
<evidence type="ECO:0000256" key="6">
    <source>
        <dbReference type="SAM" id="Phobius"/>
    </source>
</evidence>
<feature type="transmembrane region" description="Helical" evidence="6">
    <location>
        <begin position="265"/>
        <end position="287"/>
    </location>
</feature>
<keyword evidence="2" id="KW-0813">Transport</keyword>
<dbReference type="PRINTS" id="PR01036">
    <property type="entry name" value="TCRTETB"/>
</dbReference>
<dbReference type="Pfam" id="PF07690">
    <property type="entry name" value="MFS_1"/>
    <property type="match status" value="2"/>
</dbReference>
<keyword evidence="5 6" id="KW-0472">Membrane</keyword>
<dbReference type="PANTHER" id="PTHR42718:SF9">
    <property type="entry name" value="MAJOR FACILITATOR SUPERFAMILY MULTIDRUG TRANSPORTER MFSC"/>
    <property type="match status" value="1"/>
</dbReference>
<evidence type="ECO:0000259" key="7">
    <source>
        <dbReference type="PROSITE" id="PS50850"/>
    </source>
</evidence>
<name>A0ABV8JGV6_9BACL</name>
<dbReference type="SUPFAM" id="SSF103473">
    <property type="entry name" value="MFS general substrate transporter"/>
    <property type="match status" value="1"/>
</dbReference>
<feature type="transmembrane region" description="Helical" evidence="6">
    <location>
        <begin position="328"/>
        <end position="345"/>
    </location>
</feature>
<comment type="caution">
    <text evidence="8">The sequence shown here is derived from an EMBL/GenBank/DDBJ whole genome shotgun (WGS) entry which is preliminary data.</text>
</comment>
<gene>
    <name evidence="8" type="ORF">ACFOUO_13240</name>
</gene>
<dbReference type="PANTHER" id="PTHR42718">
    <property type="entry name" value="MAJOR FACILITATOR SUPERFAMILY MULTIDRUG TRANSPORTER MFSC"/>
    <property type="match status" value="1"/>
</dbReference>
<dbReference type="RefSeq" id="WP_380705601.1">
    <property type="nucleotide sequence ID" value="NZ_JBHSAP010000018.1"/>
</dbReference>
<feature type="domain" description="Major facilitator superfamily (MFS) profile" evidence="7">
    <location>
        <begin position="20"/>
        <end position="459"/>
    </location>
</feature>
<dbReference type="EMBL" id="JBHSAP010000018">
    <property type="protein sequence ID" value="MFC4077763.1"/>
    <property type="molecule type" value="Genomic_DNA"/>
</dbReference>
<feature type="transmembrane region" description="Helical" evidence="6">
    <location>
        <begin position="299"/>
        <end position="316"/>
    </location>
</feature>
<keyword evidence="4 6" id="KW-1133">Transmembrane helix</keyword>
<evidence type="ECO:0000256" key="3">
    <source>
        <dbReference type="ARBA" id="ARBA00022692"/>
    </source>
</evidence>
<feature type="transmembrane region" description="Helical" evidence="6">
    <location>
        <begin position="202"/>
        <end position="222"/>
    </location>
</feature>
<dbReference type="InterPro" id="IPR011701">
    <property type="entry name" value="MFS"/>
</dbReference>
<keyword evidence="3 6" id="KW-0812">Transmembrane</keyword>
<feature type="transmembrane region" description="Helical" evidence="6">
    <location>
        <begin position="53"/>
        <end position="74"/>
    </location>
</feature>